<feature type="region of interest" description="Disordered" evidence="3">
    <location>
        <begin position="104"/>
        <end position="130"/>
    </location>
</feature>
<evidence type="ECO:0000256" key="2">
    <source>
        <dbReference type="ARBA" id="ARBA00023242"/>
    </source>
</evidence>
<protein>
    <recommendedName>
        <fullName evidence="4">Zn(2)-C6 fungal-type domain-containing protein</fullName>
    </recommendedName>
</protein>
<accession>A0AAD2HZT6</accession>
<evidence type="ECO:0000313" key="5">
    <source>
        <dbReference type="EMBL" id="CAK5283247.1"/>
    </source>
</evidence>
<evidence type="ECO:0000256" key="1">
    <source>
        <dbReference type="ARBA" id="ARBA00004123"/>
    </source>
</evidence>
<dbReference type="Gene3D" id="4.10.240.10">
    <property type="entry name" value="Zn(2)-C6 fungal-type DNA-binding domain"/>
    <property type="match status" value="1"/>
</dbReference>
<dbReference type="InterPro" id="IPR036864">
    <property type="entry name" value="Zn2-C6_fun-type_DNA-bd_sf"/>
</dbReference>
<dbReference type="Proteomes" id="UP001295794">
    <property type="component" value="Unassembled WGS sequence"/>
</dbReference>
<dbReference type="InterPro" id="IPR050613">
    <property type="entry name" value="Sec_Metabolite_Reg"/>
</dbReference>
<dbReference type="GO" id="GO:0000981">
    <property type="term" value="F:DNA-binding transcription factor activity, RNA polymerase II-specific"/>
    <property type="evidence" value="ECO:0007669"/>
    <property type="project" value="InterPro"/>
</dbReference>
<dbReference type="CDD" id="cd00067">
    <property type="entry name" value="GAL4"/>
    <property type="match status" value="1"/>
</dbReference>
<dbReference type="SUPFAM" id="SSF57701">
    <property type="entry name" value="Zn2/Cys6 DNA-binding domain"/>
    <property type="match status" value="1"/>
</dbReference>
<evidence type="ECO:0000256" key="3">
    <source>
        <dbReference type="SAM" id="MobiDB-lite"/>
    </source>
</evidence>
<dbReference type="InterPro" id="IPR001138">
    <property type="entry name" value="Zn2Cys6_DnaBD"/>
</dbReference>
<comment type="caution">
    <text evidence="5">The sequence shown here is derived from an EMBL/GenBank/DDBJ whole genome shotgun (WGS) entry which is preliminary data.</text>
</comment>
<feature type="region of interest" description="Disordered" evidence="3">
    <location>
        <begin position="281"/>
        <end position="305"/>
    </location>
</feature>
<organism evidence="5 6">
    <name type="scientific">Mycena citricolor</name>
    <dbReference type="NCBI Taxonomy" id="2018698"/>
    <lineage>
        <taxon>Eukaryota</taxon>
        <taxon>Fungi</taxon>
        <taxon>Dikarya</taxon>
        <taxon>Basidiomycota</taxon>
        <taxon>Agaricomycotina</taxon>
        <taxon>Agaricomycetes</taxon>
        <taxon>Agaricomycetidae</taxon>
        <taxon>Agaricales</taxon>
        <taxon>Marasmiineae</taxon>
        <taxon>Mycenaceae</taxon>
        <taxon>Mycena</taxon>
    </lineage>
</organism>
<dbReference type="PANTHER" id="PTHR31001">
    <property type="entry name" value="UNCHARACTERIZED TRANSCRIPTIONAL REGULATORY PROTEIN"/>
    <property type="match status" value="1"/>
</dbReference>
<name>A0AAD2HZT6_9AGAR</name>
<feature type="compositionally biased region" description="Low complexity" evidence="3">
    <location>
        <begin position="8"/>
        <end position="22"/>
    </location>
</feature>
<comment type="subcellular location">
    <subcellularLocation>
        <location evidence="1">Nucleus</location>
    </subcellularLocation>
</comment>
<feature type="compositionally biased region" description="Low complexity" evidence="3">
    <location>
        <begin position="121"/>
        <end position="130"/>
    </location>
</feature>
<dbReference type="Pfam" id="PF00172">
    <property type="entry name" value="Zn_clus"/>
    <property type="match status" value="1"/>
</dbReference>
<feature type="domain" description="Zn(2)-C6 fungal-type" evidence="4">
    <location>
        <begin position="38"/>
        <end position="69"/>
    </location>
</feature>
<dbReference type="EMBL" id="CAVNYO010000466">
    <property type="protein sequence ID" value="CAK5283247.1"/>
    <property type="molecule type" value="Genomic_DNA"/>
</dbReference>
<dbReference type="PROSITE" id="PS50048">
    <property type="entry name" value="ZN2_CY6_FUNGAL_2"/>
    <property type="match status" value="1"/>
</dbReference>
<proteinExistence type="predicted"/>
<reference evidence="5" key="1">
    <citation type="submission" date="2023-11" db="EMBL/GenBank/DDBJ databases">
        <authorList>
            <person name="De Vega J J."/>
            <person name="De Vega J J."/>
        </authorList>
    </citation>
    <scope>NUCLEOTIDE SEQUENCE</scope>
</reference>
<dbReference type="AlphaFoldDB" id="A0AAD2HZT6"/>
<keyword evidence="6" id="KW-1185">Reference proteome</keyword>
<sequence length="305" mass="33032">MPVVTRKSGPTMSQSPSSTSASRDGDHRKRRRNRTTHSCTSCHTSKRMCDRKRPCTRCTQLGVGAECTYQLNAVGISDEAEDKSREAALLSRISDLERIVDELRRSSSEQDKSGLLTPARSSDCSTPPSLPLSLQSDGWLADLTSTSLLKSPGSDSSQSVDSLAPIFPQFHTGGNFAHRGIPLHRAPCDCLRETVCNRSVLELSLRLRRAADVLAASSLHMPGLLDGSLASPISALDDYAKWVAFAAAPRSTVLNTILSQHADGCTELLCLLLLPLRSSSRTSQRGHPLGPDDLMAWNPPRRACS</sequence>
<dbReference type="GO" id="GO:0008270">
    <property type="term" value="F:zinc ion binding"/>
    <property type="evidence" value="ECO:0007669"/>
    <property type="project" value="InterPro"/>
</dbReference>
<feature type="region of interest" description="Disordered" evidence="3">
    <location>
        <begin position="1"/>
        <end position="43"/>
    </location>
</feature>
<dbReference type="PANTHER" id="PTHR31001:SF81">
    <property type="entry name" value="ZN(II)2CYS6 TRANSCRIPTION FACTOR"/>
    <property type="match status" value="1"/>
</dbReference>
<evidence type="ECO:0000259" key="4">
    <source>
        <dbReference type="PROSITE" id="PS50048"/>
    </source>
</evidence>
<dbReference type="GO" id="GO:0005634">
    <property type="term" value="C:nucleus"/>
    <property type="evidence" value="ECO:0007669"/>
    <property type="project" value="UniProtKB-SubCell"/>
</dbReference>
<keyword evidence="2" id="KW-0539">Nucleus</keyword>
<dbReference type="SMART" id="SM00066">
    <property type="entry name" value="GAL4"/>
    <property type="match status" value="1"/>
</dbReference>
<evidence type="ECO:0000313" key="6">
    <source>
        <dbReference type="Proteomes" id="UP001295794"/>
    </source>
</evidence>
<dbReference type="PROSITE" id="PS00463">
    <property type="entry name" value="ZN2_CY6_FUNGAL_1"/>
    <property type="match status" value="1"/>
</dbReference>
<gene>
    <name evidence="5" type="ORF">MYCIT1_LOCUS35643</name>
</gene>